<sequence length="93" mass="10359">MSEFESSKESALADLESLGAKDEFMLITRTSSGEYSYRHYSGDRSFEVSHSTLGSVPIRYLYENADGDDVTLDMAAEQVLKGARLHAQDMDVE</sequence>
<evidence type="ECO:0000313" key="1">
    <source>
        <dbReference type="EMBL" id="SFH44657.1"/>
    </source>
</evidence>
<dbReference type="EMBL" id="FOPZ01000004">
    <property type="protein sequence ID" value="SFH44657.1"/>
    <property type="molecule type" value="Genomic_DNA"/>
</dbReference>
<dbReference type="AlphaFoldDB" id="A0A1I3A3H0"/>
<name>A0A1I3A3H0_9EURY</name>
<dbReference type="RefSeq" id="WP_149783767.1">
    <property type="nucleotide sequence ID" value="NZ_BAAADP010000001.1"/>
</dbReference>
<evidence type="ECO:0000313" key="2">
    <source>
        <dbReference type="Proteomes" id="UP000323537"/>
    </source>
</evidence>
<keyword evidence="2" id="KW-1185">Reference proteome</keyword>
<accession>A0A1I3A3H0</accession>
<reference evidence="1 2" key="1">
    <citation type="submission" date="2016-10" db="EMBL/GenBank/DDBJ databases">
        <authorList>
            <person name="Varghese N."/>
            <person name="Submissions S."/>
        </authorList>
    </citation>
    <scope>NUCLEOTIDE SEQUENCE [LARGE SCALE GENOMIC DNA]</scope>
    <source>
        <strain evidence="1 2">CGMCC 1.6377</strain>
    </source>
</reference>
<dbReference type="Proteomes" id="UP000323537">
    <property type="component" value="Unassembled WGS sequence"/>
</dbReference>
<gene>
    <name evidence="1" type="ORF">SAMN04488066_104113</name>
</gene>
<organism evidence="1 2">
    <name type="scientific">Halorubrum aquaticum</name>
    <dbReference type="NCBI Taxonomy" id="387340"/>
    <lineage>
        <taxon>Archaea</taxon>
        <taxon>Methanobacteriati</taxon>
        <taxon>Methanobacteriota</taxon>
        <taxon>Stenosarchaea group</taxon>
        <taxon>Halobacteria</taxon>
        <taxon>Halobacteriales</taxon>
        <taxon>Haloferacaceae</taxon>
        <taxon>Halorubrum</taxon>
    </lineage>
</organism>
<protein>
    <submittedName>
        <fullName evidence="1">Uncharacterized protein</fullName>
    </submittedName>
</protein>
<proteinExistence type="predicted"/>